<proteinExistence type="predicted"/>
<feature type="non-terminal residue" evidence="1">
    <location>
        <position position="1"/>
    </location>
</feature>
<reference evidence="1" key="1">
    <citation type="journal article" date="2019" name="Sci. Rep.">
        <title>Draft genome of Tanacetum cinerariifolium, the natural source of mosquito coil.</title>
        <authorList>
            <person name="Yamashiro T."/>
            <person name="Shiraishi A."/>
            <person name="Satake H."/>
            <person name="Nakayama K."/>
        </authorList>
    </citation>
    <scope>NUCLEOTIDE SEQUENCE</scope>
</reference>
<organism evidence="1">
    <name type="scientific">Tanacetum cinerariifolium</name>
    <name type="common">Dalmatian daisy</name>
    <name type="synonym">Chrysanthemum cinerariifolium</name>
    <dbReference type="NCBI Taxonomy" id="118510"/>
    <lineage>
        <taxon>Eukaryota</taxon>
        <taxon>Viridiplantae</taxon>
        <taxon>Streptophyta</taxon>
        <taxon>Embryophyta</taxon>
        <taxon>Tracheophyta</taxon>
        <taxon>Spermatophyta</taxon>
        <taxon>Magnoliopsida</taxon>
        <taxon>eudicotyledons</taxon>
        <taxon>Gunneridae</taxon>
        <taxon>Pentapetalae</taxon>
        <taxon>asterids</taxon>
        <taxon>campanulids</taxon>
        <taxon>Asterales</taxon>
        <taxon>Asteraceae</taxon>
        <taxon>Asteroideae</taxon>
        <taxon>Anthemideae</taxon>
        <taxon>Anthemidinae</taxon>
        <taxon>Tanacetum</taxon>
    </lineage>
</organism>
<dbReference type="EMBL" id="BKCJ011269785">
    <property type="protein sequence ID" value="GFD13040.1"/>
    <property type="molecule type" value="Genomic_DNA"/>
</dbReference>
<name>A0A699TTB5_TANCI</name>
<protein>
    <submittedName>
        <fullName evidence="1">Uncharacterized protein</fullName>
    </submittedName>
</protein>
<comment type="caution">
    <text evidence="1">The sequence shown here is derived from an EMBL/GenBank/DDBJ whole genome shotgun (WGS) entry which is preliminary data.</text>
</comment>
<accession>A0A699TTB5</accession>
<feature type="non-terminal residue" evidence="1">
    <location>
        <position position="156"/>
    </location>
</feature>
<evidence type="ECO:0000313" key="1">
    <source>
        <dbReference type="EMBL" id="GFD13040.1"/>
    </source>
</evidence>
<gene>
    <name evidence="1" type="ORF">Tci_885009</name>
</gene>
<dbReference type="AlphaFoldDB" id="A0A699TTB5"/>
<sequence>GAIKGARPLHWLYGQRTGSGRAVVLVQRHVLVPAQQVVLADAFAAKLQVALVDKGCKEVGFAGQAKAGRRECRLRQRLVAAKAPADDGPVVIQVIYRARYGWIVPIAAKFAIGCHVQGHAGLEVAGAGNAVGRDGNIAPRVGRVESVEIRRGDGHG</sequence>